<gene>
    <name evidence="4" type="ORF">STIAU_2241</name>
</gene>
<dbReference type="EMBL" id="AAMD01000152">
    <property type="protein sequence ID" value="EAU63672.1"/>
    <property type="molecule type" value="Genomic_DNA"/>
</dbReference>
<feature type="region of interest" description="Disordered" evidence="1">
    <location>
        <begin position="1"/>
        <end position="28"/>
    </location>
</feature>
<protein>
    <submittedName>
        <fullName evidence="4">Uncharacterized protein</fullName>
    </submittedName>
</protein>
<evidence type="ECO:0000313" key="5">
    <source>
        <dbReference type="Proteomes" id="UP000032702"/>
    </source>
</evidence>
<dbReference type="Proteomes" id="UP000032702">
    <property type="component" value="Unassembled WGS sequence"/>
</dbReference>
<dbReference type="PANTHER" id="PTHR34580:SF3">
    <property type="entry name" value="PROTEIN PAFB"/>
    <property type="match status" value="1"/>
</dbReference>
<evidence type="ECO:0000313" key="4">
    <source>
        <dbReference type="EMBL" id="EAU63672.1"/>
    </source>
</evidence>
<dbReference type="AlphaFoldDB" id="Q08T50"/>
<dbReference type="InterPro" id="IPR057727">
    <property type="entry name" value="WCX_dom"/>
</dbReference>
<reference evidence="4 5" key="1">
    <citation type="submission" date="2006-04" db="EMBL/GenBank/DDBJ databases">
        <authorList>
            <person name="Nierman W.C."/>
        </authorList>
    </citation>
    <scope>NUCLEOTIDE SEQUENCE [LARGE SCALE GENOMIC DNA]</scope>
    <source>
        <strain evidence="4 5">DW4/3-1</strain>
    </source>
</reference>
<dbReference type="PROSITE" id="PS52050">
    <property type="entry name" value="WYL"/>
    <property type="match status" value="1"/>
</dbReference>
<dbReference type="InterPro" id="IPR051534">
    <property type="entry name" value="CBASS_pafABC_assoc_protein"/>
</dbReference>
<dbReference type="Pfam" id="PF25583">
    <property type="entry name" value="WCX"/>
    <property type="match status" value="1"/>
</dbReference>
<sequence length="373" mass="41749">MYPHPSSGSMTMPALTPRAPIRHRRRPPDMDRTERLLDLVALLLDAREPISWAELREHFPADYGGISDDAAERKFERDKAELLELGLPLSYVQGDDDRKDGYLVDRSAYYLPEVDLTKEELAVLYAAGSASLASGAFPGSDDLAHALRKIGFFAGDALPTPRVRMELGSAQSDPGLSSRLEHLWEACAAHKWVQISYASPKQPAVTERKVDPYGLALRRGVWTLVGYCHLRQGLRTFHVHRIRELKVNTSKPRTPDFEVPAEFSLEAHVAYFPWEHRFHEPMEVTLSLRGDAAQRATSLFPKATVEPRGPSDGDRVRVRLGVTFLDGLLRFCLALGQDCRVEAPEAAVQRGREMALRIVERHAPVSDEKKVSG</sequence>
<feature type="compositionally biased region" description="Polar residues" evidence="1">
    <location>
        <begin position="1"/>
        <end position="10"/>
    </location>
</feature>
<proteinExistence type="predicted"/>
<evidence type="ECO:0000256" key="1">
    <source>
        <dbReference type="SAM" id="MobiDB-lite"/>
    </source>
</evidence>
<evidence type="ECO:0000259" key="3">
    <source>
        <dbReference type="Pfam" id="PF25583"/>
    </source>
</evidence>
<dbReference type="PANTHER" id="PTHR34580">
    <property type="match status" value="1"/>
</dbReference>
<feature type="domain" description="WCX" evidence="3">
    <location>
        <begin position="280"/>
        <end position="358"/>
    </location>
</feature>
<accession>Q08T50</accession>
<dbReference type="InterPro" id="IPR026881">
    <property type="entry name" value="WYL_dom"/>
</dbReference>
<feature type="domain" description="WYL" evidence="2">
    <location>
        <begin position="180"/>
        <end position="247"/>
    </location>
</feature>
<organism evidence="4 5">
    <name type="scientific">Stigmatella aurantiaca (strain DW4/3-1)</name>
    <dbReference type="NCBI Taxonomy" id="378806"/>
    <lineage>
        <taxon>Bacteria</taxon>
        <taxon>Pseudomonadati</taxon>
        <taxon>Myxococcota</taxon>
        <taxon>Myxococcia</taxon>
        <taxon>Myxococcales</taxon>
        <taxon>Cystobacterineae</taxon>
        <taxon>Archangiaceae</taxon>
        <taxon>Stigmatella</taxon>
    </lineage>
</organism>
<dbReference type="PATRIC" id="fig|378806.16.peg.2553"/>
<name>Q08T50_STIAD</name>
<evidence type="ECO:0000259" key="2">
    <source>
        <dbReference type="Pfam" id="PF13280"/>
    </source>
</evidence>
<comment type="caution">
    <text evidence="4">The sequence shown here is derived from an EMBL/GenBank/DDBJ whole genome shotgun (WGS) entry which is preliminary data.</text>
</comment>
<dbReference type="Pfam" id="PF13280">
    <property type="entry name" value="WYL"/>
    <property type="match status" value="1"/>
</dbReference>